<feature type="region of interest" description="Disordered" evidence="1">
    <location>
        <begin position="1"/>
        <end position="22"/>
    </location>
</feature>
<accession>A0AAV4UBG8</accession>
<evidence type="ECO:0000256" key="1">
    <source>
        <dbReference type="SAM" id="MobiDB-lite"/>
    </source>
</evidence>
<dbReference type="AlphaFoldDB" id="A0AAV4UBG8"/>
<gene>
    <name evidence="2" type="ORF">CEXT_372911</name>
</gene>
<feature type="compositionally biased region" description="Basic residues" evidence="1">
    <location>
        <begin position="9"/>
        <end position="19"/>
    </location>
</feature>
<dbReference type="Proteomes" id="UP001054945">
    <property type="component" value="Unassembled WGS sequence"/>
</dbReference>
<evidence type="ECO:0000313" key="3">
    <source>
        <dbReference type="Proteomes" id="UP001054945"/>
    </source>
</evidence>
<reference evidence="2 3" key="1">
    <citation type="submission" date="2021-06" db="EMBL/GenBank/DDBJ databases">
        <title>Caerostris extrusa draft genome.</title>
        <authorList>
            <person name="Kono N."/>
            <person name="Arakawa K."/>
        </authorList>
    </citation>
    <scope>NUCLEOTIDE SEQUENCE [LARGE SCALE GENOMIC DNA]</scope>
</reference>
<protein>
    <submittedName>
        <fullName evidence="2">Uncharacterized protein</fullName>
    </submittedName>
</protein>
<comment type="caution">
    <text evidence="2">The sequence shown here is derived from an EMBL/GenBank/DDBJ whole genome shotgun (WGS) entry which is preliminary data.</text>
</comment>
<sequence length="98" mass="11383">MQEVGGRGRERRRRKKKKIPSCFLASSSSRKTEVIGKKVWQWKEIRALAENEALTTGKENKAHREKVMIFFPLFTSAPPLYVHFTPRCQLAKKGDRQP</sequence>
<dbReference type="EMBL" id="BPLR01012612">
    <property type="protein sequence ID" value="GIY55139.1"/>
    <property type="molecule type" value="Genomic_DNA"/>
</dbReference>
<proteinExistence type="predicted"/>
<keyword evidence="3" id="KW-1185">Reference proteome</keyword>
<organism evidence="2 3">
    <name type="scientific">Caerostris extrusa</name>
    <name type="common">Bark spider</name>
    <name type="synonym">Caerostris bankana</name>
    <dbReference type="NCBI Taxonomy" id="172846"/>
    <lineage>
        <taxon>Eukaryota</taxon>
        <taxon>Metazoa</taxon>
        <taxon>Ecdysozoa</taxon>
        <taxon>Arthropoda</taxon>
        <taxon>Chelicerata</taxon>
        <taxon>Arachnida</taxon>
        <taxon>Araneae</taxon>
        <taxon>Araneomorphae</taxon>
        <taxon>Entelegynae</taxon>
        <taxon>Araneoidea</taxon>
        <taxon>Araneidae</taxon>
        <taxon>Caerostris</taxon>
    </lineage>
</organism>
<name>A0AAV4UBG8_CAEEX</name>
<evidence type="ECO:0000313" key="2">
    <source>
        <dbReference type="EMBL" id="GIY55139.1"/>
    </source>
</evidence>